<keyword evidence="5" id="KW-1185">Reference proteome</keyword>
<dbReference type="OrthoDB" id="9809364at2"/>
<sequence>MKKSIFFILLIVVSFAQAQNRKSKGDDYFFSYAYDKAIAAYEKDMGKGFALATEQKLNLADAYFMTKSYKKANELYLQLFVNNVKLGDKRINRLFRSLEQTGDVQRVKELMQHDSINLSPQLIENMEFNNDLLFDDVAQVNLDFNVFDIGGNTAKEDFSPTFYKDNLLFTSARKPLGKKMDAASAGYLDIFEGEIKEDGTLSNISGFKAIKNSKYHEATPYFSEKLNAVFYVLSNTFEGELEFDEKGKNALSIGMQRIDGDFRYLWRDLSTSFYYPYYDERTGRLYFAADFGDGYGGTDLYYVTTNNGQVMSAPVNLGPRVNTFGNEIAPYLFEGTLYFASDIFYGLGGMDIYKTEVTDNDTYSIPVNLGTQINSEKDDFGFIIKNYGEGLLGYFSSNREGGKGSDDIYGFLVDEKPGLKTFVLNGQIKNSNSGSGVAEASIALLSLDGEVLKATKADADGNYRIEVPWQEGITVEVFKDRYSTYLQKYSQEEMEGLQTAAFNPTIALYDDLVTEKEGQKVIKLRKFFFQRGSSKITPEIAVELDKAIEAVKFFPNMQLRIETHTDSRGGSATNFRITQARSDAIKKYLIANGMPASNILYSVGYGEDKILNNCTNGKFCLEMLHQQNQRSLLVILNDNILFD</sequence>
<comment type="caution">
    <text evidence="4">The sequence shown here is derived from an EMBL/GenBank/DDBJ whole genome shotgun (WGS) entry which is preliminary data.</text>
</comment>
<dbReference type="PANTHER" id="PTHR30329:SF21">
    <property type="entry name" value="LIPOPROTEIN YIAD-RELATED"/>
    <property type="match status" value="1"/>
</dbReference>
<organism evidence="4 5">
    <name type="scientific">Croceivirga radicis</name>
    <dbReference type="NCBI Taxonomy" id="1929488"/>
    <lineage>
        <taxon>Bacteria</taxon>
        <taxon>Pseudomonadati</taxon>
        <taxon>Bacteroidota</taxon>
        <taxon>Flavobacteriia</taxon>
        <taxon>Flavobacteriales</taxon>
        <taxon>Flavobacteriaceae</taxon>
        <taxon>Croceivirga</taxon>
    </lineage>
</organism>
<dbReference type="InterPro" id="IPR050330">
    <property type="entry name" value="Bact_OuterMem_StrucFunc"/>
</dbReference>
<dbReference type="GO" id="GO:0016020">
    <property type="term" value="C:membrane"/>
    <property type="evidence" value="ECO:0007669"/>
    <property type="project" value="UniProtKB-UniRule"/>
</dbReference>
<gene>
    <name evidence="4" type="ORF">BUL40_03995</name>
</gene>
<dbReference type="CDD" id="cd07185">
    <property type="entry name" value="OmpA_C-like"/>
    <property type="match status" value="1"/>
</dbReference>
<dbReference type="SUPFAM" id="SSF48452">
    <property type="entry name" value="TPR-like"/>
    <property type="match status" value="1"/>
</dbReference>
<dbReference type="InterPro" id="IPR011990">
    <property type="entry name" value="TPR-like_helical_dom_sf"/>
</dbReference>
<dbReference type="PANTHER" id="PTHR30329">
    <property type="entry name" value="STATOR ELEMENT OF FLAGELLAR MOTOR COMPLEX"/>
    <property type="match status" value="1"/>
</dbReference>
<dbReference type="Proteomes" id="UP000191680">
    <property type="component" value="Unassembled WGS sequence"/>
</dbReference>
<keyword evidence="1" id="KW-0472">Membrane</keyword>
<accession>A0A1V6LUD7</accession>
<evidence type="ECO:0000256" key="1">
    <source>
        <dbReference type="PROSITE-ProRule" id="PRU00473"/>
    </source>
</evidence>
<dbReference type="PROSITE" id="PS51123">
    <property type="entry name" value="OMPA_2"/>
    <property type="match status" value="1"/>
</dbReference>
<name>A0A1V6LUD7_9FLAO</name>
<protein>
    <submittedName>
        <fullName evidence="4">Cell envelope biogenesis protein OmpA</fullName>
    </submittedName>
</protein>
<proteinExistence type="predicted"/>
<dbReference type="Gene3D" id="3.30.1330.60">
    <property type="entry name" value="OmpA-like domain"/>
    <property type="match status" value="1"/>
</dbReference>
<keyword evidence="2" id="KW-0732">Signal</keyword>
<dbReference type="InterPro" id="IPR006665">
    <property type="entry name" value="OmpA-like"/>
</dbReference>
<dbReference type="RefSeq" id="WP_080318169.1">
    <property type="nucleotide sequence ID" value="NZ_MTBC01000002.1"/>
</dbReference>
<evidence type="ECO:0000313" key="4">
    <source>
        <dbReference type="EMBL" id="OQD43780.1"/>
    </source>
</evidence>
<dbReference type="SUPFAM" id="SSF103088">
    <property type="entry name" value="OmpA-like"/>
    <property type="match status" value="1"/>
</dbReference>
<evidence type="ECO:0000313" key="5">
    <source>
        <dbReference type="Proteomes" id="UP000191680"/>
    </source>
</evidence>
<dbReference type="Pfam" id="PF00691">
    <property type="entry name" value="OmpA"/>
    <property type="match status" value="1"/>
</dbReference>
<evidence type="ECO:0000256" key="2">
    <source>
        <dbReference type="SAM" id="SignalP"/>
    </source>
</evidence>
<feature type="signal peptide" evidence="2">
    <location>
        <begin position="1"/>
        <end position="18"/>
    </location>
</feature>
<evidence type="ECO:0000259" key="3">
    <source>
        <dbReference type="PROSITE" id="PS51123"/>
    </source>
</evidence>
<dbReference type="AlphaFoldDB" id="A0A1V6LUD7"/>
<dbReference type="EMBL" id="MTBC01000002">
    <property type="protein sequence ID" value="OQD43780.1"/>
    <property type="molecule type" value="Genomic_DNA"/>
</dbReference>
<dbReference type="InterPro" id="IPR036737">
    <property type="entry name" value="OmpA-like_sf"/>
</dbReference>
<feature type="chain" id="PRO_5012663895" evidence="2">
    <location>
        <begin position="19"/>
        <end position="643"/>
    </location>
</feature>
<reference evidence="4 5" key="1">
    <citation type="submission" date="2016-12" db="EMBL/GenBank/DDBJ databases">
        <authorList>
            <person name="Song W.-J."/>
            <person name="Kurnit D.M."/>
        </authorList>
    </citation>
    <scope>NUCLEOTIDE SEQUENCE [LARGE SCALE GENOMIC DNA]</scope>
    <source>
        <strain evidence="4 5">HSG9</strain>
    </source>
</reference>
<feature type="domain" description="OmpA-like" evidence="3">
    <location>
        <begin position="517"/>
        <end position="639"/>
    </location>
</feature>